<comment type="caution">
    <text evidence="10">The sequence shown here is derived from an EMBL/GenBank/DDBJ whole genome shotgun (WGS) entry which is preliminary data.</text>
</comment>
<proteinExistence type="predicted"/>
<dbReference type="Pfam" id="PF13506">
    <property type="entry name" value="Glyco_transf_21"/>
    <property type="match status" value="1"/>
</dbReference>
<dbReference type="RefSeq" id="WP_155083928.1">
    <property type="nucleotide sequence ID" value="NZ_WMIA01000011.1"/>
</dbReference>
<evidence type="ECO:0000256" key="4">
    <source>
        <dbReference type="ARBA" id="ARBA00022676"/>
    </source>
</evidence>
<evidence type="ECO:0000256" key="1">
    <source>
        <dbReference type="ARBA" id="ARBA00004141"/>
    </source>
</evidence>
<dbReference type="GO" id="GO:0006679">
    <property type="term" value="P:glucosylceramide biosynthetic process"/>
    <property type="evidence" value="ECO:0007669"/>
    <property type="project" value="TreeGrafter"/>
</dbReference>
<organism evidence="10 11">
    <name type="scientific">Cyanobacterium aponinum 0216</name>
    <dbReference type="NCBI Taxonomy" id="2676140"/>
    <lineage>
        <taxon>Bacteria</taxon>
        <taxon>Bacillati</taxon>
        <taxon>Cyanobacteriota</taxon>
        <taxon>Cyanophyceae</taxon>
        <taxon>Oscillatoriophycideae</taxon>
        <taxon>Chroococcales</taxon>
        <taxon>Geminocystaceae</taxon>
        <taxon>Cyanobacterium</taxon>
    </lineage>
</organism>
<dbReference type="CDD" id="cd02520">
    <property type="entry name" value="Glucosylceramide_synthase"/>
    <property type="match status" value="1"/>
</dbReference>
<evidence type="ECO:0000313" key="10">
    <source>
        <dbReference type="EMBL" id="MTF39257.1"/>
    </source>
</evidence>
<dbReference type="AlphaFoldDB" id="A0A844GRZ8"/>
<dbReference type="EMBL" id="WMIA01000011">
    <property type="protein sequence ID" value="MTF39257.1"/>
    <property type="molecule type" value="Genomic_DNA"/>
</dbReference>
<evidence type="ECO:0000256" key="2">
    <source>
        <dbReference type="ARBA" id="ARBA00004760"/>
    </source>
</evidence>
<protein>
    <submittedName>
        <fullName evidence="10">Glycosyltransferase</fullName>
    </submittedName>
</protein>
<dbReference type="NCBIfam" id="TIGR03472">
    <property type="entry name" value="HpnI"/>
    <property type="match status" value="1"/>
</dbReference>
<keyword evidence="8 9" id="KW-0472">Membrane</keyword>
<dbReference type="InterPro" id="IPR017835">
    <property type="entry name" value="Hopen-assoc_HpnI"/>
</dbReference>
<accession>A0A844GRZ8</accession>
<comment type="pathway">
    <text evidence="3">Sphingolipid metabolism.</text>
</comment>
<feature type="transmembrane region" description="Helical" evidence="9">
    <location>
        <begin position="291"/>
        <end position="312"/>
    </location>
</feature>
<dbReference type="GO" id="GO:0008120">
    <property type="term" value="F:ceramide glucosyltransferase activity"/>
    <property type="evidence" value="ECO:0007669"/>
    <property type="project" value="TreeGrafter"/>
</dbReference>
<dbReference type="SUPFAM" id="SSF53448">
    <property type="entry name" value="Nucleotide-diphospho-sugar transferases"/>
    <property type="match status" value="1"/>
</dbReference>
<sequence length="367" mass="42398">MGAIAFYVYSIYGVKSFFEEEIDINESFSPGISILKPLCGLEDNLRENLTSFIQQNYPQYQIIFCVRDVNDPVIILVQELMASFPEKDLQLIVCDRIFGYNYKASNLVNGLPHCDYDFILIADSDIEVKADYLKTIIQPFQEEKIAVVTCLYESIGNHLVSILESLNMSGNFIPRVITAKKLEGVKFAFGSTIVIRKKVLEEIGNFDQLINNIADDFLLGNLPTKLGYQVKLVNYIVTHHVGKETFINYLTRQIRWLKCIRVQRFWGYIGMIFTQGIATSTIFLCISNFKFFAFLLLIITYFLRLNLAYQVGIKYLKNSTCYQYLGLTILVDFINLYIWIKALFGNQIKWRDNEFIVNKDGELSKRC</sequence>
<keyword evidence="5 10" id="KW-0808">Transferase</keyword>
<dbReference type="PANTHER" id="PTHR12726">
    <property type="entry name" value="CERAMIDE GLUCOSYLTRANSFERASE"/>
    <property type="match status" value="1"/>
</dbReference>
<dbReference type="Gene3D" id="3.90.550.10">
    <property type="entry name" value="Spore Coat Polysaccharide Biosynthesis Protein SpsA, Chain A"/>
    <property type="match status" value="1"/>
</dbReference>
<evidence type="ECO:0000256" key="3">
    <source>
        <dbReference type="ARBA" id="ARBA00004991"/>
    </source>
</evidence>
<evidence type="ECO:0000256" key="6">
    <source>
        <dbReference type="ARBA" id="ARBA00022692"/>
    </source>
</evidence>
<comment type="subcellular location">
    <subcellularLocation>
        <location evidence="1">Membrane</location>
        <topology evidence="1">Multi-pass membrane protein</topology>
    </subcellularLocation>
</comment>
<evidence type="ECO:0000256" key="8">
    <source>
        <dbReference type="ARBA" id="ARBA00023136"/>
    </source>
</evidence>
<dbReference type="InterPro" id="IPR025993">
    <property type="entry name" value="Ceramide_glucosylTrfase"/>
</dbReference>
<keyword evidence="4" id="KW-0328">Glycosyltransferase</keyword>
<dbReference type="GO" id="GO:0016020">
    <property type="term" value="C:membrane"/>
    <property type="evidence" value="ECO:0007669"/>
    <property type="project" value="UniProtKB-SubCell"/>
</dbReference>
<name>A0A844GRZ8_9CHRO</name>
<feature type="transmembrane region" description="Helical" evidence="9">
    <location>
        <begin position="265"/>
        <end position="284"/>
    </location>
</feature>
<evidence type="ECO:0000256" key="9">
    <source>
        <dbReference type="SAM" id="Phobius"/>
    </source>
</evidence>
<dbReference type="InterPro" id="IPR029044">
    <property type="entry name" value="Nucleotide-diphossugar_trans"/>
</dbReference>
<dbReference type="PANTHER" id="PTHR12726:SF0">
    <property type="entry name" value="CERAMIDE GLUCOSYLTRANSFERASE"/>
    <property type="match status" value="1"/>
</dbReference>
<evidence type="ECO:0000256" key="5">
    <source>
        <dbReference type="ARBA" id="ARBA00022679"/>
    </source>
</evidence>
<feature type="transmembrane region" description="Helical" evidence="9">
    <location>
        <begin position="324"/>
        <end position="344"/>
    </location>
</feature>
<keyword evidence="6 9" id="KW-0812">Transmembrane</keyword>
<keyword evidence="7 9" id="KW-1133">Transmembrane helix</keyword>
<dbReference type="Proteomes" id="UP000437131">
    <property type="component" value="Unassembled WGS sequence"/>
</dbReference>
<evidence type="ECO:0000256" key="7">
    <source>
        <dbReference type="ARBA" id="ARBA00022989"/>
    </source>
</evidence>
<reference evidence="10 11" key="1">
    <citation type="submission" date="2019-11" db="EMBL/GenBank/DDBJ databases">
        <title>Isolation of a new High Light Tolerant Cyanobacteria.</title>
        <authorList>
            <person name="Dobson Z."/>
            <person name="Vaughn N."/>
            <person name="Vaughn M."/>
            <person name="Fromme P."/>
            <person name="Mazor Y."/>
        </authorList>
    </citation>
    <scope>NUCLEOTIDE SEQUENCE [LARGE SCALE GENOMIC DNA]</scope>
    <source>
        <strain evidence="10 11">0216</strain>
    </source>
</reference>
<evidence type="ECO:0000313" key="11">
    <source>
        <dbReference type="Proteomes" id="UP000437131"/>
    </source>
</evidence>
<comment type="pathway">
    <text evidence="2">Lipid metabolism; sphingolipid metabolism.</text>
</comment>
<gene>
    <name evidence="10" type="ORF">GGC33_09980</name>
</gene>